<sequence length="56" mass="5893">MIFSLSDAMSKGILKNSSSSTGVLHDGDFSTHALPRYMQCCTGMTLSPASISAQIP</sequence>
<protein>
    <submittedName>
        <fullName evidence="1">Uncharacterized protein</fullName>
    </submittedName>
</protein>
<organism evidence="1 2">
    <name type="scientific">Botryotinia fuckeliana (strain T4)</name>
    <name type="common">Noble rot fungus</name>
    <name type="synonym">Botrytis cinerea</name>
    <dbReference type="NCBI Taxonomy" id="999810"/>
    <lineage>
        <taxon>Eukaryota</taxon>
        <taxon>Fungi</taxon>
        <taxon>Dikarya</taxon>
        <taxon>Ascomycota</taxon>
        <taxon>Pezizomycotina</taxon>
        <taxon>Leotiomycetes</taxon>
        <taxon>Helotiales</taxon>
        <taxon>Sclerotiniaceae</taxon>
        <taxon>Botrytis</taxon>
    </lineage>
</organism>
<dbReference type="AlphaFoldDB" id="G2Y054"/>
<proteinExistence type="predicted"/>
<accession>G2Y054</accession>
<evidence type="ECO:0000313" key="2">
    <source>
        <dbReference type="Proteomes" id="UP000008177"/>
    </source>
</evidence>
<dbReference type="EMBL" id="FQ790280">
    <property type="protein sequence ID" value="CCD33999.1"/>
    <property type="molecule type" value="Genomic_DNA"/>
</dbReference>
<reference evidence="2" key="1">
    <citation type="journal article" date="2011" name="PLoS Genet.">
        <title>Genomic analysis of the necrotrophic fungal pathogens Sclerotinia sclerotiorum and Botrytis cinerea.</title>
        <authorList>
            <person name="Amselem J."/>
            <person name="Cuomo C.A."/>
            <person name="van Kan J.A."/>
            <person name="Viaud M."/>
            <person name="Benito E.P."/>
            <person name="Couloux A."/>
            <person name="Coutinho P.M."/>
            <person name="de Vries R.P."/>
            <person name="Dyer P.S."/>
            <person name="Fillinger S."/>
            <person name="Fournier E."/>
            <person name="Gout L."/>
            <person name="Hahn M."/>
            <person name="Kohn L."/>
            <person name="Lapalu N."/>
            <person name="Plummer K.M."/>
            <person name="Pradier J.M."/>
            <person name="Quevillon E."/>
            <person name="Sharon A."/>
            <person name="Simon A."/>
            <person name="ten Have A."/>
            <person name="Tudzynski B."/>
            <person name="Tudzynski P."/>
            <person name="Wincker P."/>
            <person name="Andrew M."/>
            <person name="Anthouard V."/>
            <person name="Beever R.E."/>
            <person name="Beffa R."/>
            <person name="Benoit I."/>
            <person name="Bouzid O."/>
            <person name="Brault B."/>
            <person name="Chen Z."/>
            <person name="Choquer M."/>
            <person name="Collemare J."/>
            <person name="Cotton P."/>
            <person name="Danchin E.G."/>
            <person name="Da Silva C."/>
            <person name="Gautier A."/>
            <person name="Giraud C."/>
            <person name="Giraud T."/>
            <person name="Gonzalez C."/>
            <person name="Grossetete S."/>
            <person name="Guldener U."/>
            <person name="Henrissat B."/>
            <person name="Howlett B.J."/>
            <person name="Kodira C."/>
            <person name="Kretschmer M."/>
            <person name="Lappartient A."/>
            <person name="Leroch M."/>
            <person name="Levis C."/>
            <person name="Mauceli E."/>
            <person name="Neuveglise C."/>
            <person name="Oeser B."/>
            <person name="Pearson M."/>
            <person name="Poulain J."/>
            <person name="Poussereau N."/>
            <person name="Quesneville H."/>
            <person name="Rascle C."/>
            <person name="Schumacher J."/>
            <person name="Segurens B."/>
            <person name="Sexton A."/>
            <person name="Silva E."/>
            <person name="Sirven C."/>
            <person name="Soanes D.M."/>
            <person name="Talbot N.J."/>
            <person name="Templeton M."/>
            <person name="Yandava C."/>
            <person name="Yarden O."/>
            <person name="Zeng Q."/>
            <person name="Rollins J.A."/>
            <person name="Lebrun M.H."/>
            <person name="Dickman M."/>
        </authorList>
    </citation>
    <scope>NUCLEOTIDE SEQUENCE [LARGE SCALE GENOMIC DNA]</scope>
    <source>
        <strain evidence="2">T4</strain>
    </source>
</reference>
<name>G2Y054_BOTF4</name>
<dbReference type="InParanoid" id="G2Y054"/>
<evidence type="ECO:0000313" key="1">
    <source>
        <dbReference type="EMBL" id="CCD33999.1"/>
    </source>
</evidence>
<dbReference type="HOGENOM" id="CLU_3013910_0_0_1"/>
<gene>
    <name evidence="1" type="ORF">BofuT4_uP043950.1</name>
</gene>
<dbReference type="Proteomes" id="UP000008177">
    <property type="component" value="Unplaced contigs"/>
</dbReference>